<keyword evidence="2" id="KW-1185">Reference proteome</keyword>
<accession>A0ABQ6G2T4</accession>
<comment type="caution">
    <text evidence="1">The sequence shown here is derived from an EMBL/GenBank/DDBJ whole genome shotgun (WGS) entry which is preliminary data.</text>
</comment>
<evidence type="ECO:0008006" key="3">
    <source>
        <dbReference type="Google" id="ProtNLM"/>
    </source>
</evidence>
<evidence type="ECO:0000313" key="2">
    <source>
        <dbReference type="Proteomes" id="UP001344906"/>
    </source>
</evidence>
<dbReference type="InterPro" id="IPR043519">
    <property type="entry name" value="NT_sf"/>
</dbReference>
<organism evidence="1 2">
    <name type="scientific">Dictyobacter halimunensis</name>
    <dbReference type="NCBI Taxonomy" id="3026934"/>
    <lineage>
        <taxon>Bacteria</taxon>
        <taxon>Bacillati</taxon>
        <taxon>Chloroflexota</taxon>
        <taxon>Ktedonobacteria</taxon>
        <taxon>Ktedonobacterales</taxon>
        <taxon>Dictyobacteraceae</taxon>
        <taxon>Dictyobacter</taxon>
    </lineage>
</organism>
<protein>
    <recommendedName>
        <fullName evidence="3">Polymerase nucleotidyl transferase domain-containing protein</fullName>
    </recommendedName>
</protein>
<dbReference type="Gene3D" id="3.30.460.10">
    <property type="entry name" value="Beta Polymerase, domain 2"/>
    <property type="match status" value="1"/>
</dbReference>
<evidence type="ECO:0000313" key="1">
    <source>
        <dbReference type="EMBL" id="GLV59805.1"/>
    </source>
</evidence>
<reference evidence="1 2" key="1">
    <citation type="submission" date="2023-02" db="EMBL/GenBank/DDBJ databases">
        <title>Dictyobacter halimunensis sp. nov., a new member of the class Ktedonobacteria from forest soil in a geothermal area.</title>
        <authorList>
            <person name="Rachmania M.K."/>
            <person name="Ningsih F."/>
            <person name="Sakai Y."/>
            <person name="Yabe S."/>
            <person name="Yokota A."/>
            <person name="Sjamsuridzal W."/>
        </authorList>
    </citation>
    <scope>NUCLEOTIDE SEQUENCE [LARGE SCALE GENOMIC DNA]</scope>
    <source>
        <strain evidence="1 2">S3.2.2.5</strain>
    </source>
</reference>
<name>A0ABQ6G2T4_9CHLR</name>
<dbReference type="SUPFAM" id="SSF81301">
    <property type="entry name" value="Nucleotidyltransferase"/>
    <property type="match status" value="1"/>
</dbReference>
<dbReference type="CDD" id="cd05403">
    <property type="entry name" value="NT_KNTase_like"/>
    <property type="match status" value="1"/>
</dbReference>
<dbReference type="Proteomes" id="UP001344906">
    <property type="component" value="Unassembled WGS sequence"/>
</dbReference>
<proteinExistence type="predicted"/>
<sequence>MPEPAFIGYTCRMNEQFRRWNLETTEIWQITHSTLHWWQEQGRPLVGAFIEGSVAQHGKLLPGSDIDLCIVTPDDPDPAWFEERVVSPYTIEIYPLAQRTFDDLDWVLAQPALPFNLCEGIVLSDPLHLIANVQARLTPQLCLQPFRHKRLATCFGQAQVAYRQARVALEASNLAQARLQITIGLWNTIGMVCAFLCRCSTTRRGFVLLWQCASQWQRPDVIEQAKQALGGTQLTWQEVEALTDQAAEMKERARESILSLRDSAEAMQAAWPLLCTVVWEGSAAHRAPQAQQQVLTALHYETPTQIAQRYRAASELTQSVWDIISPLPPTS</sequence>
<dbReference type="EMBL" id="BSRI01000002">
    <property type="protein sequence ID" value="GLV59805.1"/>
    <property type="molecule type" value="Genomic_DNA"/>
</dbReference>
<gene>
    <name evidence="1" type="ORF">KDH_66290</name>
</gene>